<dbReference type="InterPro" id="IPR009195">
    <property type="entry name" value="Uncharacterised_YjbK"/>
</dbReference>
<dbReference type="SMART" id="SM01118">
    <property type="entry name" value="CYTH"/>
    <property type="match status" value="1"/>
</dbReference>
<dbReference type="CDD" id="cd07762">
    <property type="entry name" value="CYTH-like_Pase_1"/>
    <property type="match status" value="1"/>
</dbReference>
<comment type="caution">
    <text evidence="2">The sequence shown here is derived from an EMBL/GenBank/DDBJ whole genome shotgun (WGS) entry which is preliminary data.</text>
</comment>
<protein>
    <submittedName>
        <fullName evidence="2">CYTH domain-containing protein</fullName>
    </submittedName>
</protein>
<feature type="domain" description="CYTH" evidence="1">
    <location>
        <begin position="4"/>
        <end position="192"/>
    </location>
</feature>
<reference evidence="2 3" key="1">
    <citation type="submission" date="2021-05" db="EMBL/GenBank/DDBJ databases">
        <title>Novel Bacillus species.</title>
        <authorList>
            <person name="Liu G."/>
        </authorList>
    </citation>
    <scope>NUCLEOTIDE SEQUENCE [LARGE SCALE GENOMIC DNA]</scope>
    <source>
        <strain evidence="2 3">FJAT-49732</strain>
    </source>
</reference>
<dbReference type="SUPFAM" id="SSF55154">
    <property type="entry name" value="CYTH-like phosphatases"/>
    <property type="match status" value="1"/>
</dbReference>
<dbReference type="RefSeq" id="WP_213109424.1">
    <property type="nucleotide sequence ID" value="NZ_JAGYPJ010000001.1"/>
</dbReference>
<dbReference type="Proteomes" id="UP000682713">
    <property type="component" value="Unassembled WGS sequence"/>
</dbReference>
<evidence type="ECO:0000313" key="2">
    <source>
        <dbReference type="EMBL" id="MBS4198688.1"/>
    </source>
</evidence>
<evidence type="ECO:0000259" key="1">
    <source>
        <dbReference type="PROSITE" id="PS51707"/>
    </source>
</evidence>
<evidence type="ECO:0000313" key="3">
    <source>
        <dbReference type="Proteomes" id="UP000682713"/>
    </source>
</evidence>
<dbReference type="Gene3D" id="2.40.320.10">
    <property type="entry name" value="Hypothetical Protein Pfu-838710-001"/>
    <property type="match status" value="1"/>
</dbReference>
<proteinExistence type="predicted"/>
<dbReference type="InterPro" id="IPR033469">
    <property type="entry name" value="CYTH-like_dom_sf"/>
</dbReference>
<sequence length="195" mass="23238">MSRNIEIEFKNIVTEEEFQLLLRTFHISKKQFFSQKNHYFDTKDFALKKLGSALRIREKQEQYELTLKKPADIGLLEINDVINQTEANMLMNHSVFPSGEVKDELHKMKFPIDEFFLYGTLQTDRAETEYKNGLLVFDHSFYLGKEDFELEYETIDRDKGEQFFNELLEKLNIKIRYADNKISRLFKVIQGKKES</sequence>
<dbReference type="Pfam" id="PF01928">
    <property type="entry name" value="CYTH"/>
    <property type="match status" value="1"/>
</dbReference>
<gene>
    <name evidence="2" type="ORF">KHA93_03360</name>
</gene>
<accession>A0A942TKA4</accession>
<keyword evidence="3" id="KW-1185">Reference proteome</keyword>
<dbReference type="EMBL" id="JAGYPJ010000001">
    <property type="protein sequence ID" value="MBS4198688.1"/>
    <property type="molecule type" value="Genomic_DNA"/>
</dbReference>
<dbReference type="PROSITE" id="PS51707">
    <property type="entry name" value="CYTH"/>
    <property type="match status" value="1"/>
</dbReference>
<dbReference type="AlphaFoldDB" id="A0A942TKA4"/>
<dbReference type="PIRSF" id="PIRSF012526">
    <property type="entry name" value="CYTH_UCP012526"/>
    <property type="match status" value="1"/>
</dbReference>
<dbReference type="InterPro" id="IPR023577">
    <property type="entry name" value="CYTH_domain"/>
</dbReference>
<name>A0A942TKA4_9BACI</name>
<organism evidence="2 3">
    <name type="scientific">Lederbergia citrisecunda</name>
    <dbReference type="NCBI Taxonomy" id="2833583"/>
    <lineage>
        <taxon>Bacteria</taxon>
        <taxon>Bacillati</taxon>
        <taxon>Bacillota</taxon>
        <taxon>Bacilli</taxon>
        <taxon>Bacillales</taxon>
        <taxon>Bacillaceae</taxon>
        <taxon>Lederbergia</taxon>
    </lineage>
</organism>